<name>A0AAV5W4S6_9BILA</name>
<gene>
    <name evidence="2" type="ORF">PFISCL1PPCAC_18113</name>
</gene>
<feature type="compositionally biased region" description="Low complexity" evidence="1">
    <location>
        <begin position="1"/>
        <end position="14"/>
    </location>
</feature>
<evidence type="ECO:0000313" key="2">
    <source>
        <dbReference type="EMBL" id="GMT26816.1"/>
    </source>
</evidence>
<evidence type="ECO:0000313" key="3">
    <source>
        <dbReference type="Proteomes" id="UP001432322"/>
    </source>
</evidence>
<organism evidence="2 3">
    <name type="scientific">Pristionchus fissidentatus</name>
    <dbReference type="NCBI Taxonomy" id="1538716"/>
    <lineage>
        <taxon>Eukaryota</taxon>
        <taxon>Metazoa</taxon>
        <taxon>Ecdysozoa</taxon>
        <taxon>Nematoda</taxon>
        <taxon>Chromadorea</taxon>
        <taxon>Rhabditida</taxon>
        <taxon>Rhabditina</taxon>
        <taxon>Diplogasteromorpha</taxon>
        <taxon>Diplogasteroidea</taxon>
        <taxon>Neodiplogasteridae</taxon>
        <taxon>Pristionchus</taxon>
    </lineage>
</organism>
<reference evidence="2" key="1">
    <citation type="submission" date="2023-10" db="EMBL/GenBank/DDBJ databases">
        <title>Genome assembly of Pristionchus species.</title>
        <authorList>
            <person name="Yoshida K."/>
            <person name="Sommer R.J."/>
        </authorList>
    </citation>
    <scope>NUCLEOTIDE SEQUENCE</scope>
    <source>
        <strain evidence="2">RS5133</strain>
    </source>
</reference>
<feature type="region of interest" description="Disordered" evidence="1">
    <location>
        <begin position="1"/>
        <end position="20"/>
    </location>
</feature>
<evidence type="ECO:0000256" key="1">
    <source>
        <dbReference type="SAM" id="MobiDB-lite"/>
    </source>
</evidence>
<accession>A0AAV5W4S6</accession>
<keyword evidence="3" id="KW-1185">Reference proteome</keyword>
<proteinExistence type="predicted"/>
<comment type="caution">
    <text evidence="2">The sequence shown here is derived from an EMBL/GenBank/DDBJ whole genome shotgun (WGS) entry which is preliminary data.</text>
</comment>
<sequence>MNRPSYGRGPSSSGQTGISDNTMGAIRRLAVNLGLSLTEAQLTALVMAIEAGADPVKLCQAIATGQRRVGGVGSSSHAV</sequence>
<evidence type="ECO:0008006" key="4">
    <source>
        <dbReference type="Google" id="ProtNLM"/>
    </source>
</evidence>
<dbReference type="AlphaFoldDB" id="A0AAV5W4S6"/>
<dbReference type="Proteomes" id="UP001432322">
    <property type="component" value="Unassembled WGS sequence"/>
</dbReference>
<protein>
    <recommendedName>
        <fullName evidence="4">ANTAR domain-containing protein</fullName>
    </recommendedName>
</protein>
<dbReference type="EMBL" id="BTSY01000005">
    <property type="protein sequence ID" value="GMT26816.1"/>
    <property type="molecule type" value="Genomic_DNA"/>
</dbReference>